<accession>A0A4R2RFU7</accession>
<evidence type="ECO:0000256" key="1">
    <source>
        <dbReference type="SAM" id="Phobius"/>
    </source>
</evidence>
<organism evidence="2 3">
    <name type="scientific">Heliophilum fasciatum</name>
    <dbReference type="NCBI Taxonomy" id="35700"/>
    <lineage>
        <taxon>Bacteria</taxon>
        <taxon>Bacillati</taxon>
        <taxon>Bacillota</taxon>
        <taxon>Clostridia</taxon>
        <taxon>Eubacteriales</taxon>
        <taxon>Heliobacteriaceae</taxon>
        <taxon>Heliophilum</taxon>
    </lineage>
</organism>
<reference evidence="2 3" key="1">
    <citation type="submission" date="2019-03" db="EMBL/GenBank/DDBJ databases">
        <title>Genomic Encyclopedia of Type Strains, Phase IV (KMG-IV): sequencing the most valuable type-strain genomes for metagenomic binning, comparative biology and taxonomic classification.</title>
        <authorList>
            <person name="Goeker M."/>
        </authorList>
    </citation>
    <scope>NUCLEOTIDE SEQUENCE [LARGE SCALE GENOMIC DNA]</scope>
    <source>
        <strain evidence="2 3">DSM 11170</strain>
    </source>
</reference>
<keyword evidence="1" id="KW-0812">Transmembrane</keyword>
<dbReference type="AlphaFoldDB" id="A0A4R2RFU7"/>
<dbReference type="OrthoDB" id="1730036at2"/>
<evidence type="ECO:0000313" key="3">
    <source>
        <dbReference type="Proteomes" id="UP000294813"/>
    </source>
</evidence>
<feature type="transmembrane region" description="Helical" evidence="1">
    <location>
        <begin position="26"/>
        <end position="45"/>
    </location>
</feature>
<keyword evidence="1" id="KW-1133">Transmembrane helix</keyword>
<dbReference type="Proteomes" id="UP000294813">
    <property type="component" value="Unassembled WGS sequence"/>
</dbReference>
<keyword evidence="1" id="KW-0472">Membrane</keyword>
<evidence type="ECO:0000313" key="2">
    <source>
        <dbReference type="EMBL" id="TCP62510.1"/>
    </source>
</evidence>
<proteinExistence type="predicted"/>
<comment type="caution">
    <text evidence="2">The sequence shown here is derived from an EMBL/GenBank/DDBJ whole genome shotgun (WGS) entry which is preliminary data.</text>
</comment>
<dbReference type="RefSeq" id="WP_131919816.1">
    <property type="nucleotide sequence ID" value="NZ_JAOQNU010000020.1"/>
</dbReference>
<gene>
    <name evidence="2" type="ORF">EDD73_1218</name>
</gene>
<sequence>MFEASMITGVIVALGQLAKNYIDPKYVPAISLVLGILGGVFLVPADNLQTGILNGLISGLSACGLYDVTKTLHN</sequence>
<name>A0A4R2RFU7_9FIRM</name>
<dbReference type="EMBL" id="SLXT01000021">
    <property type="protein sequence ID" value="TCP62510.1"/>
    <property type="molecule type" value="Genomic_DNA"/>
</dbReference>
<evidence type="ECO:0008006" key="4">
    <source>
        <dbReference type="Google" id="ProtNLM"/>
    </source>
</evidence>
<protein>
    <recommendedName>
        <fullName evidence="4">Holin</fullName>
    </recommendedName>
</protein>
<keyword evidence="3" id="KW-1185">Reference proteome</keyword>